<evidence type="ECO:0000313" key="4">
    <source>
        <dbReference type="EMBL" id="BCJ68215.1"/>
    </source>
</evidence>
<comment type="similarity">
    <text evidence="2">Belongs to the TULIP P47 family.</text>
</comment>
<keyword evidence="1" id="KW-0843">Virulence</keyword>
<sequence length="434" mass="46390">MISTYGWDTVDVVDVDEVNAALATAGSKVVEDFDIGYDGATAARAWGRFGAWRVASGGSGDLLDLTLPIADGTLWVRVRDDEYETDLSGVSVVLRVPLEIVDEQPSARTRGLRLALRQVGDGDGDVSVVTVLDPQGRLDPDDRARLGHLIATCLVERRAAVSFAFATIDLVPPHTDSWLAPVRSGHTLVRQGRTSRSFLAVLSVTGDRSTAGLDRHVDDAIIPGDGQRRGFAVSADLFLANVVAPVLPAAYGGGPGDYRLDPQTHSLRNRRDIATHPVTVGAITYTPVLTGLEVVAVADAVQTYVRGTCDLKAGITMSFEVIARNPLIFDPVTRDIAFAPDPRPSGTHQTKIPWYFFLLGLIAEEITELVVQQIAKELANALNTLAGQGLTIARTPRAVRWAGATDLDVTTARLDGSLCLRGTVSRQPATVEAA</sequence>
<feature type="domain" description="Protein OrfX2/OrfX3/P47" evidence="3">
    <location>
        <begin position="4"/>
        <end position="316"/>
    </location>
</feature>
<proteinExistence type="inferred from homology"/>
<dbReference type="Pfam" id="PF06597">
    <property type="entry name" value="Clostridium_P47"/>
    <property type="match status" value="1"/>
</dbReference>
<protein>
    <recommendedName>
        <fullName evidence="3">Protein OrfX2/OrfX3/P47 domain-containing protein</fullName>
    </recommendedName>
</protein>
<gene>
    <name evidence="4" type="ORF">Prubr_52360</name>
</gene>
<dbReference type="InterPro" id="IPR010567">
    <property type="entry name" value="OrfX2/OrfX3/P47"/>
</dbReference>
<dbReference type="RefSeq" id="WP_212817493.1">
    <property type="nucleotide sequence ID" value="NZ_AP023359.1"/>
</dbReference>
<name>A0A810NA48_9ACTN</name>
<evidence type="ECO:0000256" key="1">
    <source>
        <dbReference type="ARBA" id="ARBA00023026"/>
    </source>
</evidence>
<evidence type="ECO:0000259" key="3">
    <source>
        <dbReference type="Pfam" id="PF06597"/>
    </source>
</evidence>
<organism evidence="4 5">
    <name type="scientific">Polymorphospora rubra</name>
    <dbReference type="NCBI Taxonomy" id="338584"/>
    <lineage>
        <taxon>Bacteria</taxon>
        <taxon>Bacillati</taxon>
        <taxon>Actinomycetota</taxon>
        <taxon>Actinomycetes</taxon>
        <taxon>Micromonosporales</taxon>
        <taxon>Micromonosporaceae</taxon>
        <taxon>Polymorphospora</taxon>
    </lineage>
</organism>
<dbReference type="KEGG" id="pry:Prubr_52360"/>
<dbReference type="EMBL" id="AP023359">
    <property type="protein sequence ID" value="BCJ68215.1"/>
    <property type="molecule type" value="Genomic_DNA"/>
</dbReference>
<evidence type="ECO:0000256" key="2">
    <source>
        <dbReference type="ARBA" id="ARBA00035010"/>
    </source>
</evidence>
<dbReference type="Proteomes" id="UP000680866">
    <property type="component" value="Chromosome"/>
</dbReference>
<reference evidence="4" key="1">
    <citation type="submission" date="2020-08" db="EMBL/GenBank/DDBJ databases">
        <title>Whole genome shotgun sequence of Polymorphospora rubra NBRC 101157.</title>
        <authorList>
            <person name="Komaki H."/>
            <person name="Tamura T."/>
        </authorList>
    </citation>
    <scope>NUCLEOTIDE SEQUENCE</scope>
    <source>
        <strain evidence="4">NBRC 101157</strain>
    </source>
</reference>
<evidence type="ECO:0000313" key="5">
    <source>
        <dbReference type="Proteomes" id="UP000680866"/>
    </source>
</evidence>
<accession>A0A810NA48</accession>
<keyword evidence="5" id="KW-1185">Reference proteome</keyword>
<dbReference type="AlphaFoldDB" id="A0A810NA48"/>